<accession>A0ABR2JJS3</accession>
<protein>
    <submittedName>
        <fullName evidence="1">Uncharacterized protein</fullName>
    </submittedName>
</protein>
<organism evidence="1 2">
    <name type="scientific">Tritrichomonas musculus</name>
    <dbReference type="NCBI Taxonomy" id="1915356"/>
    <lineage>
        <taxon>Eukaryota</taxon>
        <taxon>Metamonada</taxon>
        <taxon>Parabasalia</taxon>
        <taxon>Tritrichomonadida</taxon>
        <taxon>Tritrichomonadidae</taxon>
        <taxon>Tritrichomonas</taxon>
    </lineage>
</organism>
<dbReference type="Proteomes" id="UP001470230">
    <property type="component" value="Unassembled WGS sequence"/>
</dbReference>
<name>A0ABR2JJS3_9EUKA</name>
<evidence type="ECO:0000313" key="1">
    <source>
        <dbReference type="EMBL" id="KAK8878127.1"/>
    </source>
</evidence>
<proteinExistence type="predicted"/>
<comment type="caution">
    <text evidence="1">The sequence shown here is derived from an EMBL/GenBank/DDBJ whole genome shotgun (WGS) entry which is preliminary data.</text>
</comment>
<sequence length="135" mass="15169">MSDKYDGVEALRDPSIPAPIYSIYQGTPIGEALVNVLNDFKDVNMIKDKQMELLLNEFDKQMTASLCNLPDENFSLQQGTPVDRRFVSDYYSIVIQPATIQFEDGAVTTPSIEILAMRGDPKDPEEQPKKGRGRK</sequence>
<dbReference type="EMBL" id="JAPFFF010000011">
    <property type="protein sequence ID" value="KAK8878127.1"/>
    <property type="molecule type" value="Genomic_DNA"/>
</dbReference>
<keyword evidence="2" id="KW-1185">Reference proteome</keyword>
<dbReference type="SUPFAM" id="SSF47396">
    <property type="entry name" value="Transcription factor IIA (TFIIA), alpha-helical domain"/>
    <property type="match status" value="1"/>
</dbReference>
<dbReference type="InterPro" id="IPR009083">
    <property type="entry name" value="TFIIA_a-hlx"/>
</dbReference>
<dbReference type="Gene3D" id="1.10.287.190">
    <property type="entry name" value="Transcription factor IIA gamma subunit, alpha-helical domain"/>
    <property type="match status" value="1"/>
</dbReference>
<reference evidence="1 2" key="1">
    <citation type="submission" date="2024-04" db="EMBL/GenBank/DDBJ databases">
        <title>Tritrichomonas musculus Genome.</title>
        <authorList>
            <person name="Alves-Ferreira E."/>
            <person name="Grigg M."/>
            <person name="Lorenzi H."/>
            <person name="Galac M."/>
        </authorList>
    </citation>
    <scope>NUCLEOTIDE SEQUENCE [LARGE SCALE GENOMIC DNA]</scope>
    <source>
        <strain evidence="1 2">EAF2021</strain>
    </source>
</reference>
<evidence type="ECO:0000313" key="2">
    <source>
        <dbReference type="Proteomes" id="UP001470230"/>
    </source>
</evidence>
<gene>
    <name evidence="1" type="ORF">M9Y10_004891</name>
</gene>